<dbReference type="RefSeq" id="WP_035146007.1">
    <property type="nucleotide sequence ID" value="NZ_JAAZWO010000023.1"/>
</dbReference>
<evidence type="ECO:0000256" key="3">
    <source>
        <dbReference type="ARBA" id="ARBA00022989"/>
    </source>
</evidence>
<gene>
    <name evidence="7 8" type="primary">mltG</name>
    <name evidence="8" type="ORF">HGG79_15620</name>
</gene>
<keyword evidence="3 7" id="KW-1133">Transmembrane helix</keyword>
<evidence type="ECO:0000313" key="8">
    <source>
        <dbReference type="EMBL" id="MBC2399189.1"/>
    </source>
</evidence>
<dbReference type="EMBL" id="JAAZWO010000023">
    <property type="protein sequence ID" value="MBC2399189.1"/>
    <property type="molecule type" value="Genomic_DNA"/>
</dbReference>
<dbReference type="Gene3D" id="3.30.1490.480">
    <property type="entry name" value="Endolytic murein transglycosylase"/>
    <property type="match status" value="2"/>
</dbReference>
<dbReference type="FunFam" id="3.30.1490.480:FF:000010">
    <property type="entry name" value="Endolytic murein transglycosylase"/>
    <property type="match status" value="1"/>
</dbReference>
<evidence type="ECO:0000313" key="9">
    <source>
        <dbReference type="Proteomes" id="UP000563151"/>
    </source>
</evidence>
<organism evidence="8 9">
    <name type="scientific">Clostridium tetanomorphum</name>
    <dbReference type="NCBI Taxonomy" id="1553"/>
    <lineage>
        <taxon>Bacteria</taxon>
        <taxon>Bacillati</taxon>
        <taxon>Bacillota</taxon>
        <taxon>Clostridia</taxon>
        <taxon>Eubacteriales</taxon>
        <taxon>Clostridiaceae</taxon>
        <taxon>Clostridium</taxon>
    </lineage>
</organism>
<keyword evidence="1 7" id="KW-1003">Cell membrane</keyword>
<dbReference type="GO" id="GO:0008932">
    <property type="term" value="F:lytic endotransglycosylase activity"/>
    <property type="evidence" value="ECO:0007669"/>
    <property type="project" value="UniProtKB-UniRule"/>
</dbReference>
<dbReference type="CDD" id="cd08010">
    <property type="entry name" value="MltG_like"/>
    <property type="match status" value="1"/>
</dbReference>
<evidence type="ECO:0000256" key="1">
    <source>
        <dbReference type="ARBA" id="ARBA00022475"/>
    </source>
</evidence>
<keyword evidence="9" id="KW-1185">Reference proteome</keyword>
<comment type="function">
    <text evidence="7">Functions as a peptidoglycan terminase that cleaves nascent peptidoglycan strands endolytically to terminate their elongation.</text>
</comment>
<evidence type="ECO:0000256" key="5">
    <source>
        <dbReference type="ARBA" id="ARBA00023239"/>
    </source>
</evidence>
<proteinExistence type="inferred from homology"/>
<comment type="catalytic activity">
    <reaction evidence="7">
        <text>a peptidoglycan chain = a peptidoglycan chain with N-acetyl-1,6-anhydromuramyl-[peptide] at the reducing end + a peptidoglycan chain with N-acetylglucosamine at the non-reducing end.</text>
        <dbReference type="EC" id="4.2.2.29"/>
    </reaction>
</comment>
<accession>A0A923J1V2</accession>
<dbReference type="NCBIfam" id="TIGR00247">
    <property type="entry name" value="endolytic transglycosylase MltG"/>
    <property type="match status" value="1"/>
</dbReference>
<keyword evidence="6 7" id="KW-0961">Cell wall biogenesis/degradation</keyword>
<dbReference type="AlphaFoldDB" id="A0A923J1V2"/>
<dbReference type="HAMAP" id="MF_02065">
    <property type="entry name" value="MltG"/>
    <property type="match status" value="1"/>
</dbReference>
<dbReference type="GO" id="GO:0009252">
    <property type="term" value="P:peptidoglycan biosynthetic process"/>
    <property type="evidence" value="ECO:0007669"/>
    <property type="project" value="UniProtKB-UniRule"/>
</dbReference>
<evidence type="ECO:0000256" key="2">
    <source>
        <dbReference type="ARBA" id="ARBA00022692"/>
    </source>
</evidence>
<feature type="site" description="Important for catalytic activity" evidence="7">
    <location>
        <position position="227"/>
    </location>
</feature>
<evidence type="ECO:0000256" key="6">
    <source>
        <dbReference type="ARBA" id="ARBA00023316"/>
    </source>
</evidence>
<dbReference type="Pfam" id="PF02618">
    <property type="entry name" value="YceG"/>
    <property type="match status" value="1"/>
</dbReference>
<keyword evidence="5 7" id="KW-0456">Lyase</keyword>
<keyword evidence="4 7" id="KW-0472">Membrane</keyword>
<dbReference type="PANTHER" id="PTHR30518:SF2">
    <property type="entry name" value="ENDOLYTIC MUREIN TRANSGLYCOSYLASE"/>
    <property type="match status" value="1"/>
</dbReference>
<sequence>MKKGKGILVRFFIVIVLVSVSVTFYYRNIVNHPFKAKEKEIEFDVKNGDSLYKVLNSLKSNNEIKNLYIAKLYIKRNGLETTIKPGRYQLSSDINLSELVNALNKGIFNKNLVKVTIPEGYDIDKIAIILQKNGIISKEEFLQSCRQYPKPKYIKSIHKSIHNRKYVLEGYLFPDTYEFIKGMKGKDIINVMYNRFNRGINELRSKYNIDDNDLDSIITLASMVEREAERDEERGKVASVFYNRINKNMKMESCATVLYALGKHKDKLYYRDLEVNSPYNTYIVKGFPPGPICSPGLPSIEAAIKPDKTDYLYFVSYNNGTHFFTNNYNEFLKVKEKTQGN</sequence>
<dbReference type="Proteomes" id="UP000563151">
    <property type="component" value="Unassembled WGS sequence"/>
</dbReference>
<dbReference type="GO" id="GO:0005886">
    <property type="term" value="C:plasma membrane"/>
    <property type="evidence" value="ECO:0007669"/>
    <property type="project" value="UniProtKB-SubCell"/>
</dbReference>
<keyword evidence="2 7" id="KW-0812">Transmembrane</keyword>
<dbReference type="GO" id="GO:0071555">
    <property type="term" value="P:cell wall organization"/>
    <property type="evidence" value="ECO:0007669"/>
    <property type="project" value="UniProtKB-KW"/>
</dbReference>
<dbReference type="PANTHER" id="PTHR30518">
    <property type="entry name" value="ENDOLYTIC MUREIN TRANSGLYCOSYLASE"/>
    <property type="match status" value="1"/>
</dbReference>
<reference evidence="8 9" key="1">
    <citation type="submission" date="2020-04" db="EMBL/GenBank/DDBJ databases">
        <title>Genomic insights into acetone-butanol-ethanol (ABE) fermentation by sequencing solventogenic clostridia strains.</title>
        <authorList>
            <person name="Brown S."/>
        </authorList>
    </citation>
    <scope>NUCLEOTIDE SEQUENCE [LARGE SCALE GENOMIC DNA]</scope>
    <source>
        <strain evidence="8 9">DJ011</strain>
    </source>
</reference>
<comment type="similarity">
    <text evidence="7">Belongs to the transglycosylase MltG family.</text>
</comment>
<evidence type="ECO:0000256" key="7">
    <source>
        <dbReference type="HAMAP-Rule" id="MF_02065"/>
    </source>
</evidence>
<comment type="subcellular location">
    <subcellularLocation>
        <location evidence="7">Cell membrane</location>
        <topology evidence="7">Single-pass membrane protein</topology>
    </subcellularLocation>
</comment>
<comment type="caution">
    <text evidence="8">The sequence shown here is derived from an EMBL/GenBank/DDBJ whole genome shotgun (WGS) entry which is preliminary data.</text>
</comment>
<name>A0A923J1V2_CLOTT</name>
<dbReference type="InterPro" id="IPR003770">
    <property type="entry name" value="MLTG-like"/>
</dbReference>
<evidence type="ECO:0000256" key="4">
    <source>
        <dbReference type="ARBA" id="ARBA00023136"/>
    </source>
</evidence>
<feature type="transmembrane region" description="Helical" evidence="7">
    <location>
        <begin position="7"/>
        <end position="26"/>
    </location>
</feature>
<protein>
    <recommendedName>
        <fullName evidence="7">Endolytic murein transglycosylase</fullName>
        <ecNumber evidence="7">4.2.2.29</ecNumber>
    </recommendedName>
    <alternativeName>
        <fullName evidence="7">Peptidoglycan lytic transglycosylase</fullName>
    </alternativeName>
    <alternativeName>
        <fullName evidence="7">Peptidoglycan polymerization terminase</fullName>
    </alternativeName>
</protein>
<dbReference type="EC" id="4.2.2.29" evidence="7"/>